<sequence length="178" mass="20704">MLIYPCYFFPFFDKIFIILFYNTINTEYSSDENGVSSTMNNPNSRLYLSNLTVGRVFLQSSRLKMPYNNGFSCELLHMKSLEYMEGDPLLLVFTISSCFNGRVELWKENDLDEVFPAFLIMTGYVREGVYFINLNTTLEEGLTYYLKITALINIVEQVYISKTRITYEGANSFIYVTV</sequence>
<organism evidence="1 2">
    <name type="scientific">Ecytonucleospora hepatopenaei</name>
    <dbReference type="NCBI Taxonomy" id="646526"/>
    <lineage>
        <taxon>Eukaryota</taxon>
        <taxon>Fungi</taxon>
        <taxon>Fungi incertae sedis</taxon>
        <taxon>Microsporidia</taxon>
        <taxon>Enterocytozoonidae</taxon>
        <taxon>Ecytonucleospora</taxon>
    </lineage>
</organism>
<dbReference type="VEuPathDB" id="MicrosporidiaDB:EHP00_1324"/>
<dbReference type="Proteomes" id="UP000192758">
    <property type="component" value="Unassembled WGS sequence"/>
</dbReference>
<accession>A0A1W0E5H3</accession>
<name>A0A1W0E5H3_9MICR</name>
<dbReference type="AlphaFoldDB" id="A0A1W0E5H3"/>
<evidence type="ECO:0000313" key="2">
    <source>
        <dbReference type="Proteomes" id="UP000192758"/>
    </source>
</evidence>
<reference evidence="1 2" key="1">
    <citation type="journal article" date="2017" name="Environ. Microbiol.">
        <title>Decay of the glycolytic pathway and adaptation to intranuclear parasitism within Enterocytozoonidae microsporidia.</title>
        <authorList>
            <person name="Wiredu Boakye D."/>
            <person name="Jaroenlak P."/>
            <person name="Prachumwat A."/>
            <person name="Williams T.A."/>
            <person name="Bateman K.S."/>
            <person name="Itsathitphaisarn O."/>
            <person name="Sritunyalucksana K."/>
            <person name="Paszkiewicz K.H."/>
            <person name="Moore K.A."/>
            <person name="Stentiford G.D."/>
            <person name="Williams B.A."/>
        </authorList>
    </citation>
    <scope>NUCLEOTIDE SEQUENCE [LARGE SCALE GENOMIC DNA]</scope>
    <source>
        <strain evidence="1 2">TH1</strain>
    </source>
</reference>
<comment type="caution">
    <text evidence="1">The sequence shown here is derived from an EMBL/GenBank/DDBJ whole genome shotgun (WGS) entry which is preliminary data.</text>
</comment>
<proteinExistence type="predicted"/>
<gene>
    <name evidence="1" type="ORF">EHP00_1324</name>
</gene>
<evidence type="ECO:0000313" key="1">
    <source>
        <dbReference type="EMBL" id="OQS54439.1"/>
    </source>
</evidence>
<keyword evidence="2" id="KW-1185">Reference proteome</keyword>
<protein>
    <submittedName>
        <fullName evidence="1">Uncharacterized protein</fullName>
    </submittedName>
</protein>
<dbReference type="EMBL" id="MNPJ01000020">
    <property type="protein sequence ID" value="OQS54439.1"/>
    <property type="molecule type" value="Genomic_DNA"/>
</dbReference>